<dbReference type="NCBIfam" id="TIGR03790">
    <property type="entry name" value="TIGR03790 family protein"/>
    <property type="match status" value="1"/>
</dbReference>
<evidence type="ECO:0000313" key="3">
    <source>
        <dbReference type="Proteomes" id="UP001501476"/>
    </source>
</evidence>
<dbReference type="Proteomes" id="UP001501476">
    <property type="component" value="Unassembled WGS sequence"/>
</dbReference>
<reference evidence="3" key="1">
    <citation type="journal article" date="2019" name="Int. J. Syst. Evol. Microbiol.">
        <title>The Global Catalogue of Microorganisms (GCM) 10K type strain sequencing project: providing services to taxonomists for standard genome sequencing and annotation.</title>
        <authorList>
            <consortium name="The Broad Institute Genomics Platform"/>
            <consortium name="The Broad Institute Genome Sequencing Center for Infectious Disease"/>
            <person name="Wu L."/>
            <person name="Ma J."/>
        </authorList>
    </citation>
    <scope>NUCLEOTIDE SEQUENCE [LARGE SCALE GENOMIC DNA]</scope>
    <source>
        <strain evidence="3">JCM 6886</strain>
    </source>
</reference>
<dbReference type="EMBL" id="BAAADG010000004">
    <property type="protein sequence ID" value="GAA0222300.1"/>
    <property type="molecule type" value="Genomic_DNA"/>
</dbReference>
<feature type="chain" id="PRO_5046492020" evidence="1">
    <location>
        <begin position="27"/>
        <end position="355"/>
    </location>
</feature>
<dbReference type="RefSeq" id="WP_286304512.1">
    <property type="nucleotide sequence ID" value="NZ_AP027741.1"/>
</dbReference>
<proteinExistence type="predicted"/>
<accession>A0ABP3D380</accession>
<sequence>MLLSPSHLLTIAGLCLMLTAASLANAATSLSGKNVLILYKQGDALSEKIADFYTEKRSVPAEQMLGLSIEEASSTLSPEQFAVIESQIKPHLTENIKVLLLTWHAPYRVGCMSLTSALSLGFDESYCSHNKQRPSGCHPTADSPFYNAKSEHLWQNTDRPLSMMLSGRHLIDAKKLIERGIRADKSAPSGHAYLVRTQDNQRSTRWRMFKKIADIWPERNGIEIHYVDDRKRTKGTSIRNKRDVMFYMTGYVQVPDISSNLFLPGAIADHLTSVGGAGIHKQGQMKAYRWLEAGATGSYGTVVEPCNYPQKFPNPYILIPSYMDGDTLIEAYWKSVQQPGEGIFIGEPLACPWCQ</sequence>
<feature type="signal peptide" evidence="1">
    <location>
        <begin position="1"/>
        <end position="26"/>
    </location>
</feature>
<evidence type="ECO:0000313" key="2">
    <source>
        <dbReference type="EMBL" id="GAA0222300.1"/>
    </source>
</evidence>
<name>A0ABP3D380_9GAMM</name>
<gene>
    <name evidence="2" type="ORF">GCM10008964_12230</name>
</gene>
<evidence type="ECO:0000256" key="1">
    <source>
        <dbReference type="SAM" id="SignalP"/>
    </source>
</evidence>
<keyword evidence="3" id="KW-1185">Reference proteome</keyword>
<organism evidence="2 3">
    <name type="scientific">Methylophaga marina</name>
    <dbReference type="NCBI Taxonomy" id="45495"/>
    <lineage>
        <taxon>Bacteria</taxon>
        <taxon>Pseudomonadati</taxon>
        <taxon>Pseudomonadota</taxon>
        <taxon>Gammaproteobacteria</taxon>
        <taxon>Thiotrichales</taxon>
        <taxon>Piscirickettsiaceae</taxon>
        <taxon>Methylophaga</taxon>
    </lineage>
</organism>
<protein>
    <submittedName>
        <fullName evidence="2">TIGR03790 family protein</fullName>
    </submittedName>
</protein>
<comment type="caution">
    <text evidence="2">The sequence shown here is derived from an EMBL/GenBank/DDBJ whole genome shotgun (WGS) entry which is preliminary data.</text>
</comment>
<dbReference type="InterPro" id="IPR022265">
    <property type="entry name" value="CHP03790"/>
</dbReference>
<keyword evidence="1" id="KW-0732">Signal</keyword>